<dbReference type="AlphaFoldDB" id="A0AAN5CYL8"/>
<gene>
    <name evidence="2" type="ORF">PMAYCL1PPCAC_23045</name>
</gene>
<reference evidence="3" key="1">
    <citation type="submission" date="2022-10" db="EMBL/GenBank/DDBJ databases">
        <title>Genome assembly of Pristionchus species.</title>
        <authorList>
            <person name="Yoshida K."/>
            <person name="Sommer R.J."/>
        </authorList>
    </citation>
    <scope>NUCLEOTIDE SEQUENCE [LARGE SCALE GENOMIC DNA]</scope>
    <source>
        <strain evidence="3">RS5460</strain>
    </source>
</reference>
<name>A0AAN5CYL8_9BILA</name>
<protein>
    <submittedName>
        <fullName evidence="2">Uncharacterized protein</fullName>
    </submittedName>
</protein>
<keyword evidence="1" id="KW-1133">Transmembrane helix</keyword>
<evidence type="ECO:0000313" key="3">
    <source>
        <dbReference type="Proteomes" id="UP001328107"/>
    </source>
</evidence>
<keyword evidence="1" id="KW-0472">Membrane</keyword>
<evidence type="ECO:0000256" key="1">
    <source>
        <dbReference type="SAM" id="Phobius"/>
    </source>
</evidence>
<accession>A0AAN5CYL8</accession>
<sequence>SLEENGDSNRAPAARLMPGVSSGAIGMMSVSSGSSGILAALIDGFSDIDRLLLAGRTSRLSEAADLSKLGGGGRGGGFD</sequence>
<feature type="non-terminal residue" evidence="2">
    <location>
        <position position="79"/>
    </location>
</feature>
<comment type="caution">
    <text evidence="2">The sequence shown here is derived from an EMBL/GenBank/DDBJ whole genome shotgun (WGS) entry which is preliminary data.</text>
</comment>
<keyword evidence="3" id="KW-1185">Reference proteome</keyword>
<keyword evidence="1" id="KW-0812">Transmembrane</keyword>
<feature type="transmembrane region" description="Helical" evidence="1">
    <location>
        <begin position="20"/>
        <end position="42"/>
    </location>
</feature>
<organism evidence="2 3">
    <name type="scientific">Pristionchus mayeri</name>
    <dbReference type="NCBI Taxonomy" id="1317129"/>
    <lineage>
        <taxon>Eukaryota</taxon>
        <taxon>Metazoa</taxon>
        <taxon>Ecdysozoa</taxon>
        <taxon>Nematoda</taxon>
        <taxon>Chromadorea</taxon>
        <taxon>Rhabditida</taxon>
        <taxon>Rhabditina</taxon>
        <taxon>Diplogasteromorpha</taxon>
        <taxon>Diplogasteroidea</taxon>
        <taxon>Neodiplogasteridae</taxon>
        <taxon>Pristionchus</taxon>
    </lineage>
</organism>
<proteinExistence type="predicted"/>
<evidence type="ECO:0000313" key="2">
    <source>
        <dbReference type="EMBL" id="GMR52850.1"/>
    </source>
</evidence>
<dbReference type="EMBL" id="BTRK01000005">
    <property type="protein sequence ID" value="GMR52850.1"/>
    <property type="molecule type" value="Genomic_DNA"/>
</dbReference>
<feature type="non-terminal residue" evidence="2">
    <location>
        <position position="1"/>
    </location>
</feature>
<dbReference type="Proteomes" id="UP001328107">
    <property type="component" value="Unassembled WGS sequence"/>
</dbReference>